<dbReference type="Gene3D" id="3.40.50.300">
    <property type="entry name" value="P-loop containing nucleotide triphosphate hydrolases"/>
    <property type="match status" value="1"/>
</dbReference>
<keyword evidence="13 19" id="KW-0418">Kinase</keyword>
<keyword evidence="14" id="KW-0067">ATP-binding</keyword>
<dbReference type="GO" id="GO:0016301">
    <property type="term" value="F:kinase activity"/>
    <property type="evidence" value="ECO:0007669"/>
    <property type="project" value="UniProtKB-KW"/>
</dbReference>
<comment type="catalytic activity">
    <reaction evidence="3">
        <text>adenosylcob(III)inamide + GTP = adenosylcob(III)inamide phosphate + GDP + H(+)</text>
        <dbReference type="Rhea" id="RHEA:15765"/>
        <dbReference type="ChEBI" id="CHEBI:2480"/>
        <dbReference type="ChEBI" id="CHEBI:15378"/>
        <dbReference type="ChEBI" id="CHEBI:37565"/>
        <dbReference type="ChEBI" id="CHEBI:58189"/>
        <dbReference type="ChEBI" id="CHEBI:58502"/>
        <dbReference type="EC" id="2.7.1.156"/>
    </reaction>
</comment>
<gene>
    <name evidence="19" type="ORF">RDV89_05985</name>
</gene>
<dbReference type="Pfam" id="PF12706">
    <property type="entry name" value="Lactamase_B_2"/>
    <property type="match status" value="1"/>
</dbReference>
<evidence type="ECO:0000259" key="18">
    <source>
        <dbReference type="Pfam" id="PF12706"/>
    </source>
</evidence>
<dbReference type="PANTHER" id="PTHR34848:SF1">
    <property type="entry name" value="BIFUNCTIONAL ADENOSYLCOBALAMIN BIOSYNTHESIS PROTEIN COBU"/>
    <property type="match status" value="1"/>
</dbReference>
<evidence type="ECO:0000256" key="11">
    <source>
        <dbReference type="ARBA" id="ARBA00022679"/>
    </source>
</evidence>
<keyword evidence="11" id="KW-0808">Transferase</keyword>
<evidence type="ECO:0000256" key="3">
    <source>
        <dbReference type="ARBA" id="ARBA00001522"/>
    </source>
</evidence>
<dbReference type="RefSeq" id="WP_315732028.1">
    <property type="nucleotide sequence ID" value="NZ_JAVYII010000002.1"/>
</dbReference>
<dbReference type="GO" id="GO:0016779">
    <property type="term" value="F:nucleotidyltransferase activity"/>
    <property type="evidence" value="ECO:0007669"/>
    <property type="project" value="UniProtKB-KW"/>
</dbReference>
<evidence type="ECO:0000256" key="4">
    <source>
        <dbReference type="ARBA" id="ARBA00003889"/>
    </source>
</evidence>
<dbReference type="EC" id="2.7.1.156" evidence="8"/>
<evidence type="ECO:0000256" key="13">
    <source>
        <dbReference type="ARBA" id="ARBA00022777"/>
    </source>
</evidence>
<evidence type="ECO:0000313" key="20">
    <source>
        <dbReference type="Proteomes" id="UP001268542"/>
    </source>
</evidence>
<keyword evidence="19" id="KW-0548">Nucleotidyltransferase</keyword>
<dbReference type="InterPro" id="IPR027417">
    <property type="entry name" value="P-loop_NTPase"/>
</dbReference>
<dbReference type="SUPFAM" id="SSF52540">
    <property type="entry name" value="P-loop containing nucleoside triphosphate hydrolases"/>
    <property type="match status" value="1"/>
</dbReference>
<dbReference type="Pfam" id="PF02283">
    <property type="entry name" value="CobU"/>
    <property type="match status" value="1"/>
</dbReference>
<dbReference type="EC" id="2.7.7.62" evidence="9"/>
<evidence type="ECO:0000256" key="10">
    <source>
        <dbReference type="ARBA" id="ARBA00022573"/>
    </source>
</evidence>
<keyword evidence="15" id="KW-0342">GTP-binding</keyword>
<evidence type="ECO:0000256" key="8">
    <source>
        <dbReference type="ARBA" id="ARBA00012016"/>
    </source>
</evidence>
<comment type="function">
    <text evidence="4">Catalyzes ATP-dependent phosphorylation of adenosylcobinamide and addition of GMP to adenosylcobinamide phosphate.</text>
</comment>
<evidence type="ECO:0000256" key="5">
    <source>
        <dbReference type="ARBA" id="ARBA00004692"/>
    </source>
</evidence>
<protein>
    <recommendedName>
        <fullName evidence="16">Adenosylcobinamide kinase</fullName>
        <ecNumber evidence="8">2.7.1.156</ecNumber>
        <ecNumber evidence="9">2.7.7.62</ecNumber>
    </recommendedName>
    <alternativeName>
        <fullName evidence="17">Adenosylcobinamide-phosphate guanylyltransferase</fullName>
    </alternativeName>
</protein>
<proteinExistence type="inferred from homology"/>
<evidence type="ECO:0000256" key="6">
    <source>
        <dbReference type="ARBA" id="ARBA00005159"/>
    </source>
</evidence>
<evidence type="ECO:0000256" key="2">
    <source>
        <dbReference type="ARBA" id="ARBA00000711"/>
    </source>
</evidence>
<comment type="pathway">
    <text evidence="5">Cofactor biosynthesis; adenosylcobalamin biosynthesis; adenosylcobalamin from cob(II)yrinate a,c-diamide: step 6/7.</text>
</comment>
<comment type="catalytic activity">
    <reaction evidence="2">
        <text>adenosylcob(III)inamide phosphate + GTP + H(+) = adenosylcob(III)inamide-GDP + diphosphate</text>
        <dbReference type="Rhea" id="RHEA:22712"/>
        <dbReference type="ChEBI" id="CHEBI:15378"/>
        <dbReference type="ChEBI" id="CHEBI:33019"/>
        <dbReference type="ChEBI" id="CHEBI:37565"/>
        <dbReference type="ChEBI" id="CHEBI:58502"/>
        <dbReference type="ChEBI" id="CHEBI:60487"/>
        <dbReference type="EC" id="2.7.7.62"/>
    </reaction>
</comment>
<evidence type="ECO:0000256" key="1">
    <source>
        <dbReference type="ARBA" id="ARBA00000312"/>
    </source>
</evidence>
<dbReference type="InterPro" id="IPR001279">
    <property type="entry name" value="Metallo-B-lactamas"/>
</dbReference>
<evidence type="ECO:0000256" key="9">
    <source>
        <dbReference type="ARBA" id="ARBA00012523"/>
    </source>
</evidence>
<dbReference type="InterPro" id="IPR003203">
    <property type="entry name" value="CobU/CobP"/>
</dbReference>
<evidence type="ECO:0000256" key="16">
    <source>
        <dbReference type="ARBA" id="ARBA00029570"/>
    </source>
</evidence>
<dbReference type="InterPro" id="IPR036866">
    <property type="entry name" value="RibonucZ/Hydroxyglut_hydro"/>
</dbReference>
<evidence type="ECO:0000256" key="15">
    <source>
        <dbReference type="ARBA" id="ARBA00023134"/>
    </source>
</evidence>
<evidence type="ECO:0000313" key="19">
    <source>
        <dbReference type="EMBL" id="MDT9592605.1"/>
    </source>
</evidence>
<comment type="catalytic activity">
    <reaction evidence="1">
        <text>adenosylcob(III)inamide + ATP = adenosylcob(III)inamide phosphate + ADP + H(+)</text>
        <dbReference type="Rhea" id="RHEA:15769"/>
        <dbReference type="ChEBI" id="CHEBI:2480"/>
        <dbReference type="ChEBI" id="CHEBI:15378"/>
        <dbReference type="ChEBI" id="CHEBI:30616"/>
        <dbReference type="ChEBI" id="CHEBI:58502"/>
        <dbReference type="ChEBI" id="CHEBI:456216"/>
        <dbReference type="EC" id="2.7.1.156"/>
    </reaction>
</comment>
<dbReference type="PANTHER" id="PTHR34848">
    <property type="match status" value="1"/>
</dbReference>
<keyword evidence="10" id="KW-0169">Cobalamin biosynthesis</keyword>
<dbReference type="Gene3D" id="3.60.15.10">
    <property type="entry name" value="Ribonuclease Z/Hydroxyacylglutathione hydrolase-like"/>
    <property type="match status" value="1"/>
</dbReference>
<organism evidence="19 20">
    <name type="scientific">Nocardioides imazamoxiresistens</name>
    <dbReference type="NCBI Taxonomy" id="3231893"/>
    <lineage>
        <taxon>Bacteria</taxon>
        <taxon>Bacillati</taxon>
        <taxon>Actinomycetota</taxon>
        <taxon>Actinomycetes</taxon>
        <taxon>Propionibacteriales</taxon>
        <taxon>Nocardioidaceae</taxon>
        <taxon>Nocardioides</taxon>
    </lineage>
</organism>
<name>A0ABU3PV20_9ACTN</name>
<comment type="caution">
    <text evidence="19">The sequence shown here is derived from an EMBL/GenBank/DDBJ whole genome shotgun (WGS) entry which is preliminary data.</text>
</comment>
<feature type="domain" description="Metallo-beta-lactamase" evidence="18">
    <location>
        <begin position="43"/>
        <end position="229"/>
    </location>
</feature>
<dbReference type="SUPFAM" id="SSF56281">
    <property type="entry name" value="Metallo-hydrolase/oxidoreductase"/>
    <property type="match status" value="1"/>
</dbReference>
<evidence type="ECO:0000256" key="17">
    <source>
        <dbReference type="ARBA" id="ARBA00030571"/>
    </source>
</evidence>
<accession>A0ABU3PV20</accession>
<keyword evidence="20" id="KW-1185">Reference proteome</keyword>
<reference evidence="19 20" key="1">
    <citation type="submission" date="2023-08" db="EMBL/GenBank/DDBJ databases">
        <title>Nocardioides seae sp. nov., a bacterium isolated from a soil.</title>
        <authorList>
            <person name="Wang X."/>
        </authorList>
    </citation>
    <scope>NUCLEOTIDE SEQUENCE [LARGE SCALE GENOMIC DNA]</scope>
    <source>
        <strain evidence="19 20">YZH12</strain>
    </source>
</reference>
<evidence type="ECO:0000256" key="7">
    <source>
        <dbReference type="ARBA" id="ARBA00007490"/>
    </source>
</evidence>
<evidence type="ECO:0000256" key="14">
    <source>
        <dbReference type="ARBA" id="ARBA00022840"/>
    </source>
</evidence>
<dbReference type="CDD" id="cd00544">
    <property type="entry name" value="CobU"/>
    <property type="match status" value="1"/>
</dbReference>
<comment type="similarity">
    <text evidence="7">Belongs to the CobU/CobP family.</text>
</comment>
<comment type="pathway">
    <text evidence="6">Cofactor biosynthesis; adenosylcobalamin biosynthesis; adenosylcobalamin from cob(II)yrinate a,c-diamide: step 5/7.</text>
</comment>
<evidence type="ECO:0000256" key="12">
    <source>
        <dbReference type="ARBA" id="ARBA00022741"/>
    </source>
</evidence>
<sequence>MSVRLLGTGAADGWPQAFCRCASCGSERAAGRVRSQTAALLDRTVLLDCGPTTPEAAQRAGVDLADVRVLLLTHQHSDHLSPAALMHRGWVTDAPLVVAGPPDAVAAARAWLPPDAPVRWLEVAPGERHDLEGYAVRVLAAAHRTGLGEPGAVEAVLYDVTTPDGVRVLHATDTGPLPAATLEATAGAAYDVVLLEETFGDRDDLAGDGHHGLSAFAATVRGLRASGAVVATTDLVAVHLSHHNPPTPELARRLAAWGARVVDDGTLVGPGGAVGPAVGGVPGGRTLVLGGARSGKSVEAERLLTATDQVAYVATSYPRGDDPEWVARVETHVQRRPAHWTTVETLDLVGLLEDDDPAALLVDCLTLWLTRVIDRHDAWDPAAPSHADAWAGVESDVADLLRAWRTTARHVVAVSNEVGQGVVPATASGRMFRDAMGRLNAAVAAASEDVRWCVAGRVVAL</sequence>
<dbReference type="Proteomes" id="UP001268542">
    <property type="component" value="Unassembled WGS sequence"/>
</dbReference>
<keyword evidence="12" id="KW-0547">Nucleotide-binding</keyword>
<dbReference type="EMBL" id="JAVYII010000002">
    <property type="protein sequence ID" value="MDT9592605.1"/>
    <property type="molecule type" value="Genomic_DNA"/>
</dbReference>